<dbReference type="InterPro" id="IPR009057">
    <property type="entry name" value="Homeodomain-like_sf"/>
</dbReference>
<dbReference type="EMBL" id="JBBBZM010000046">
    <property type="protein sequence ID" value="KAL0636665.1"/>
    <property type="molecule type" value="Genomic_DNA"/>
</dbReference>
<sequence length="160" mass="17380">MLSSTSSTVKSEADTEQKGRQGTKRGKEVGIGRRGAAVALAKTGLPVRDIAKLIQVPSSTVSGIVQHAEQMVKINGGDALDDINLKPKKRSGRPKKWTAEDRLVVVELCTRDETQRSKAHSTLAKECPFPIDEHAIKKILSEAGYDHRRDISGDIPTSPQ</sequence>
<comment type="caution">
    <text evidence="2">The sequence shown here is derived from an EMBL/GenBank/DDBJ whole genome shotgun (WGS) entry which is preliminary data.</text>
</comment>
<gene>
    <name evidence="2" type="ORF">Q9L58_004397</name>
</gene>
<feature type="region of interest" description="Disordered" evidence="1">
    <location>
        <begin position="1"/>
        <end position="31"/>
    </location>
</feature>
<evidence type="ECO:0000313" key="3">
    <source>
        <dbReference type="Proteomes" id="UP001447188"/>
    </source>
</evidence>
<name>A0ABR3GL64_9PEZI</name>
<protein>
    <recommendedName>
        <fullName evidence="4">Transposase</fullName>
    </recommendedName>
</protein>
<evidence type="ECO:0008006" key="4">
    <source>
        <dbReference type="Google" id="ProtNLM"/>
    </source>
</evidence>
<evidence type="ECO:0000256" key="1">
    <source>
        <dbReference type="SAM" id="MobiDB-lite"/>
    </source>
</evidence>
<reference evidence="2 3" key="1">
    <citation type="submission" date="2024-02" db="EMBL/GenBank/DDBJ databases">
        <title>Discinaceae phylogenomics.</title>
        <authorList>
            <person name="Dirks A.C."/>
            <person name="James T.Y."/>
        </authorList>
    </citation>
    <scope>NUCLEOTIDE SEQUENCE [LARGE SCALE GENOMIC DNA]</scope>
    <source>
        <strain evidence="2 3">ACD0624</strain>
    </source>
</reference>
<evidence type="ECO:0000313" key="2">
    <source>
        <dbReference type="EMBL" id="KAL0636665.1"/>
    </source>
</evidence>
<dbReference type="SUPFAM" id="SSF46689">
    <property type="entry name" value="Homeodomain-like"/>
    <property type="match status" value="1"/>
</dbReference>
<dbReference type="Proteomes" id="UP001447188">
    <property type="component" value="Unassembled WGS sequence"/>
</dbReference>
<feature type="compositionally biased region" description="Polar residues" evidence="1">
    <location>
        <begin position="1"/>
        <end position="10"/>
    </location>
</feature>
<feature type="compositionally biased region" description="Basic and acidic residues" evidence="1">
    <location>
        <begin position="11"/>
        <end position="31"/>
    </location>
</feature>
<organism evidence="2 3">
    <name type="scientific">Discina gigas</name>
    <dbReference type="NCBI Taxonomy" id="1032678"/>
    <lineage>
        <taxon>Eukaryota</taxon>
        <taxon>Fungi</taxon>
        <taxon>Dikarya</taxon>
        <taxon>Ascomycota</taxon>
        <taxon>Pezizomycotina</taxon>
        <taxon>Pezizomycetes</taxon>
        <taxon>Pezizales</taxon>
        <taxon>Discinaceae</taxon>
        <taxon>Discina</taxon>
    </lineage>
</organism>
<keyword evidence="3" id="KW-1185">Reference proteome</keyword>
<proteinExistence type="predicted"/>
<accession>A0ABR3GL64</accession>